<dbReference type="OrthoDB" id="1892100at2759"/>
<reference evidence="2" key="2">
    <citation type="submission" date="2017-06" db="EMBL/GenBank/DDBJ databases">
        <title>WGS assembly of Brachypodium distachyon.</title>
        <authorList>
            <consortium name="The International Brachypodium Initiative"/>
            <person name="Lucas S."/>
            <person name="Harmon-Smith M."/>
            <person name="Lail K."/>
            <person name="Tice H."/>
            <person name="Grimwood J."/>
            <person name="Bruce D."/>
            <person name="Barry K."/>
            <person name="Shu S."/>
            <person name="Lindquist E."/>
            <person name="Wang M."/>
            <person name="Pitluck S."/>
            <person name="Vogel J.P."/>
            <person name="Garvin D.F."/>
            <person name="Mockler T.C."/>
            <person name="Schmutz J."/>
            <person name="Rokhsar D."/>
            <person name="Bevan M.W."/>
        </authorList>
    </citation>
    <scope>NUCLEOTIDE SEQUENCE</scope>
    <source>
        <strain evidence="2">Bd21</strain>
    </source>
</reference>
<feature type="region of interest" description="Disordered" evidence="1">
    <location>
        <begin position="52"/>
        <end position="72"/>
    </location>
</feature>
<evidence type="ECO:0000256" key="1">
    <source>
        <dbReference type="SAM" id="MobiDB-lite"/>
    </source>
</evidence>
<reference evidence="2 3" key="1">
    <citation type="journal article" date="2010" name="Nature">
        <title>Genome sequencing and analysis of the model grass Brachypodium distachyon.</title>
        <authorList>
            <consortium name="International Brachypodium Initiative"/>
        </authorList>
    </citation>
    <scope>NUCLEOTIDE SEQUENCE [LARGE SCALE GENOMIC DNA]</scope>
    <source>
        <strain evidence="2 3">Bd21</strain>
    </source>
</reference>
<dbReference type="InParanoid" id="A0A0Q3IWA3"/>
<organism evidence="2">
    <name type="scientific">Brachypodium distachyon</name>
    <name type="common">Purple false brome</name>
    <name type="synonym">Trachynia distachya</name>
    <dbReference type="NCBI Taxonomy" id="15368"/>
    <lineage>
        <taxon>Eukaryota</taxon>
        <taxon>Viridiplantae</taxon>
        <taxon>Streptophyta</taxon>
        <taxon>Embryophyta</taxon>
        <taxon>Tracheophyta</taxon>
        <taxon>Spermatophyta</taxon>
        <taxon>Magnoliopsida</taxon>
        <taxon>Liliopsida</taxon>
        <taxon>Poales</taxon>
        <taxon>Poaceae</taxon>
        <taxon>BOP clade</taxon>
        <taxon>Pooideae</taxon>
        <taxon>Stipodae</taxon>
        <taxon>Brachypodieae</taxon>
        <taxon>Brachypodium</taxon>
    </lineage>
</organism>
<dbReference type="AlphaFoldDB" id="A0A0Q3IWA3"/>
<dbReference type="EMBL" id="CM000881">
    <property type="protein sequence ID" value="KQK04748.2"/>
    <property type="molecule type" value="Genomic_DNA"/>
</dbReference>
<dbReference type="PANTHER" id="PTHR37210:SF2">
    <property type="entry name" value="PROTEIN CHLOROPLAST VESICULATION"/>
    <property type="match status" value="1"/>
</dbReference>
<dbReference type="EnsemblPlants" id="KQK04748">
    <property type="protein sequence ID" value="KQK04748"/>
    <property type="gene ID" value="BRADI_2g15690v3"/>
</dbReference>
<evidence type="ECO:0000313" key="4">
    <source>
        <dbReference type="Proteomes" id="UP000008810"/>
    </source>
</evidence>
<accession>A0A0Q3IWA3</accession>
<evidence type="ECO:0000313" key="2">
    <source>
        <dbReference type="EMBL" id="KQK04748.2"/>
    </source>
</evidence>
<protein>
    <submittedName>
        <fullName evidence="2 3">Uncharacterized protein</fullName>
    </submittedName>
</protein>
<dbReference type="Gramene" id="KQK04748">
    <property type="protein sequence ID" value="KQK04748"/>
    <property type="gene ID" value="BRADI_2g15690v3"/>
</dbReference>
<dbReference type="ExpressionAtlas" id="A0A0Q3IWA3">
    <property type="expression patterns" value="baseline"/>
</dbReference>
<dbReference type="PANTHER" id="PTHR37210">
    <property type="entry name" value="EXPRESSED PROTEIN"/>
    <property type="match status" value="1"/>
</dbReference>
<gene>
    <name evidence="2" type="ORF">BRADI_2g15690v3</name>
</gene>
<evidence type="ECO:0000313" key="3">
    <source>
        <dbReference type="EnsemblPlants" id="KQK04748"/>
    </source>
</evidence>
<reference evidence="3" key="3">
    <citation type="submission" date="2018-08" db="UniProtKB">
        <authorList>
            <consortium name="EnsemblPlants"/>
        </authorList>
    </citation>
    <scope>IDENTIFICATION</scope>
    <source>
        <strain evidence="3">cv. Bd21</strain>
    </source>
</reference>
<sequence length="194" mass="20451">MHFVRVACPSSAKVASFFRYTRVSRSPPKQKLLQIDRSTSMPVSSAISCCQQLRPPGPPPAPREEGSSSSSRIPLSRRRACFLAAAAACVVAVAAGGAGEAAAMARGAPHEHEAAAAVRVQAGAAARWSERRQCPPWRANSLENVVPENLPRPSARRRYNGVGERDPAPAPAASPEAVLPFLALRSGGMGCFSL</sequence>
<proteinExistence type="predicted"/>
<dbReference type="InterPro" id="IPR053350">
    <property type="entry name" value="CV_Inducer"/>
</dbReference>
<keyword evidence="4" id="KW-1185">Reference proteome</keyword>
<dbReference type="Proteomes" id="UP000008810">
    <property type="component" value="Chromosome 2"/>
</dbReference>
<name>A0A0Q3IWA3_BRADI</name>
<dbReference type="STRING" id="15368.A0A0Q3IWA3"/>